<name>A0A7M5UFZ1_9CNID</name>
<dbReference type="GO" id="GO:0042799">
    <property type="term" value="F:histone H4K20 methyltransferase activity"/>
    <property type="evidence" value="ECO:0007669"/>
    <property type="project" value="TreeGrafter"/>
</dbReference>
<dbReference type="InterPro" id="IPR046341">
    <property type="entry name" value="SET_dom_sf"/>
</dbReference>
<dbReference type="GO" id="GO:0043516">
    <property type="term" value="P:regulation of DNA damage response, signal transduction by p53 class mediator"/>
    <property type="evidence" value="ECO:0007669"/>
    <property type="project" value="TreeGrafter"/>
</dbReference>
<dbReference type="AlphaFoldDB" id="A0A7M5UFZ1"/>
<dbReference type="OrthoDB" id="5989306at2759"/>
<dbReference type="PANTHER" id="PTHR46167:SF1">
    <property type="entry name" value="N-LYSINE METHYLTRANSFERASE KMT5A"/>
    <property type="match status" value="1"/>
</dbReference>
<dbReference type="Proteomes" id="UP000594262">
    <property type="component" value="Unplaced"/>
</dbReference>
<dbReference type="PROSITE" id="PS50280">
    <property type="entry name" value="SET"/>
    <property type="match status" value="1"/>
</dbReference>
<organism evidence="3 4">
    <name type="scientific">Clytia hemisphaerica</name>
    <dbReference type="NCBI Taxonomy" id="252671"/>
    <lineage>
        <taxon>Eukaryota</taxon>
        <taxon>Metazoa</taxon>
        <taxon>Cnidaria</taxon>
        <taxon>Hydrozoa</taxon>
        <taxon>Hydroidolina</taxon>
        <taxon>Leptothecata</taxon>
        <taxon>Obeliida</taxon>
        <taxon>Clytiidae</taxon>
        <taxon>Clytia</taxon>
    </lineage>
</organism>
<evidence type="ECO:0000259" key="2">
    <source>
        <dbReference type="PROSITE" id="PS50280"/>
    </source>
</evidence>
<feature type="region of interest" description="Disordered" evidence="1">
    <location>
        <begin position="460"/>
        <end position="483"/>
    </location>
</feature>
<feature type="region of interest" description="Disordered" evidence="1">
    <location>
        <begin position="187"/>
        <end position="228"/>
    </location>
</feature>
<keyword evidence="4" id="KW-1185">Reference proteome</keyword>
<feature type="compositionally biased region" description="Basic and acidic residues" evidence="1">
    <location>
        <begin position="187"/>
        <end position="216"/>
    </location>
</feature>
<protein>
    <recommendedName>
        <fullName evidence="2">SET domain-containing protein</fullName>
    </recommendedName>
</protein>
<reference evidence="3" key="1">
    <citation type="submission" date="2021-01" db="UniProtKB">
        <authorList>
            <consortium name="EnsemblMetazoa"/>
        </authorList>
    </citation>
    <scope>IDENTIFICATION</scope>
</reference>
<dbReference type="PANTHER" id="PTHR46167">
    <property type="entry name" value="N-LYSINE METHYLTRANSFERASE KMT5A"/>
    <property type="match status" value="1"/>
</dbReference>
<feature type="compositionally biased region" description="Acidic residues" evidence="1">
    <location>
        <begin position="217"/>
        <end position="226"/>
    </location>
</feature>
<dbReference type="Pfam" id="PF00856">
    <property type="entry name" value="SET"/>
    <property type="match status" value="1"/>
</dbReference>
<evidence type="ECO:0000313" key="3">
    <source>
        <dbReference type="EnsemblMetazoa" id="CLYHEMP009894.1"/>
    </source>
</evidence>
<dbReference type="GO" id="GO:0005700">
    <property type="term" value="C:polytene chromosome"/>
    <property type="evidence" value="ECO:0007669"/>
    <property type="project" value="TreeGrafter"/>
</dbReference>
<dbReference type="SMART" id="SM00317">
    <property type="entry name" value="SET"/>
    <property type="match status" value="1"/>
</dbReference>
<accession>A0A7M5UFZ1</accession>
<sequence>MKRSTRSRNAGKKLANTSPDLSVNGDAYKYCLSKTDPDYLVKRYIDEFIGYGVFVTKTMSPSSFICEYPGDIITEEERNRREEIYTEQRLGSYVFDIEHDKKMYYIDATHTFEKIGRYINDSKLYFNAKMVVVFWDERPHLCLFASNQGIAEGTEVRYSYGPIKGASWRKKSRYLKPFMLEEVIENNEEKDKGVQDDDEKAGKTEDEENERYVKEDQCEDENECDESFGRENEANVDFQRTERTQNDVTEIFDETDVESFMNVKSFEDNIQTCLSEQECNQTGATPIKETQNHLDDELEKTKQRHYMVQTTLDDMFWNFVEEKSKSSNEDDEKLHAKAWQNTLKDDFLALHRIVRRCCLVQVDQDEEKQMKTTLRHLRSSNFPIHMTLKQLKFQFPNDTEELQTKYLIRCIIEVSNLKSFKHLAIGKSQTESEDLKQNNSKDVENKMTMITFEAELSLSSENGTPDCLSLDTGKEKPDEQEEKSLSLAETFEKLDVEKEVPLRRRFLSLLKQKRQIHCKIKAFNIYKMQNQRLDVSHFSNRNPVLAQTLAIAGSTSKARPITALRTP</sequence>
<proteinExistence type="predicted"/>
<dbReference type="InterPro" id="IPR001214">
    <property type="entry name" value="SET_dom"/>
</dbReference>
<feature type="domain" description="SET" evidence="2">
    <location>
        <begin position="28"/>
        <end position="161"/>
    </location>
</feature>
<dbReference type="GO" id="GO:0005634">
    <property type="term" value="C:nucleus"/>
    <property type="evidence" value="ECO:0007669"/>
    <property type="project" value="TreeGrafter"/>
</dbReference>
<dbReference type="Gene3D" id="2.170.270.10">
    <property type="entry name" value="SET domain"/>
    <property type="match status" value="1"/>
</dbReference>
<dbReference type="GO" id="GO:0006357">
    <property type="term" value="P:regulation of transcription by RNA polymerase II"/>
    <property type="evidence" value="ECO:0007669"/>
    <property type="project" value="TreeGrafter"/>
</dbReference>
<dbReference type="SUPFAM" id="SSF82199">
    <property type="entry name" value="SET domain"/>
    <property type="match status" value="1"/>
</dbReference>
<dbReference type="EnsemblMetazoa" id="CLYHEMT009894.1">
    <property type="protein sequence ID" value="CLYHEMP009894.1"/>
    <property type="gene ID" value="CLYHEMG009894"/>
</dbReference>
<evidence type="ECO:0000313" key="4">
    <source>
        <dbReference type="Proteomes" id="UP000594262"/>
    </source>
</evidence>
<dbReference type="InterPro" id="IPR051760">
    <property type="entry name" value="KMT5A"/>
</dbReference>
<evidence type="ECO:0000256" key="1">
    <source>
        <dbReference type="SAM" id="MobiDB-lite"/>
    </source>
</evidence>